<dbReference type="Proteomes" id="UP000186895">
    <property type="component" value="Unassembled WGS sequence"/>
</dbReference>
<dbReference type="STRING" id="49186.SAMN05421647_10281"/>
<sequence>MKNRITPRNEEHELRDDEFIVSKTDTRGVITYCNRTLMRISGFSESELFGKQHNIIRHPDMPRGAYRLMWQLLRNGDEFFGYVKNLCRDGSYYWVLANVTPDINADGKLVGYYSVRRKPTRKAIATIEPIYKRMLDVERQAGAKDAPDASVALLKQLCAEQGVSYDQFIIQLDQQ</sequence>
<gene>
    <name evidence="2" type="ORF">SAMN05421647_10281</name>
</gene>
<dbReference type="InterPro" id="IPR000014">
    <property type="entry name" value="PAS"/>
</dbReference>
<evidence type="ECO:0000313" key="2">
    <source>
        <dbReference type="EMBL" id="SIQ08686.1"/>
    </source>
</evidence>
<protein>
    <submittedName>
        <fullName evidence="2">PAS domain S-box-containing protein</fullName>
    </submittedName>
</protein>
<evidence type="ECO:0000313" key="3">
    <source>
        <dbReference type="Proteomes" id="UP000186895"/>
    </source>
</evidence>
<dbReference type="PROSITE" id="PS50112">
    <property type="entry name" value="PAS"/>
    <property type="match status" value="1"/>
</dbReference>
<keyword evidence="3" id="KW-1185">Reference proteome</keyword>
<accession>A0A1N6PWM4</accession>
<organism evidence="2 3">
    <name type="scientific">Marinobacterium stanieri</name>
    <dbReference type="NCBI Taxonomy" id="49186"/>
    <lineage>
        <taxon>Bacteria</taxon>
        <taxon>Pseudomonadati</taxon>
        <taxon>Pseudomonadota</taxon>
        <taxon>Gammaproteobacteria</taxon>
        <taxon>Oceanospirillales</taxon>
        <taxon>Oceanospirillaceae</taxon>
        <taxon>Marinobacterium</taxon>
    </lineage>
</organism>
<dbReference type="RefSeq" id="WP_010324328.1">
    <property type="nucleotide sequence ID" value="NZ_FTMN01000002.1"/>
</dbReference>
<dbReference type="InterPro" id="IPR035965">
    <property type="entry name" value="PAS-like_dom_sf"/>
</dbReference>
<dbReference type="NCBIfam" id="TIGR00229">
    <property type="entry name" value="sensory_box"/>
    <property type="match status" value="1"/>
</dbReference>
<dbReference type="Gene3D" id="3.30.450.20">
    <property type="entry name" value="PAS domain"/>
    <property type="match status" value="1"/>
</dbReference>
<name>A0A1N6PWM4_9GAMM</name>
<dbReference type="AlphaFoldDB" id="A0A1N6PWM4"/>
<reference evidence="2 3" key="1">
    <citation type="submission" date="2017-01" db="EMBL/GenBank/DDBJ databases">
        <authorList>
            <person name="Mah S.A."/>
            <person name="Swanson W.J."/>
            <person name="Moy G.W."/>
            <person name="Vacquier V.D."/>
        </authorList>
    </citation>
    <scope>NUCLEOTIDE SEQUENCE [LARGE SCALE GENOMIC DNA]</scope>
    <source>
        <strain evidence="2 3">DSM 7027</strain>
    </source>
</reference>
<dbReference type="eggNOG" id="COG3829">
    <property type="taxonomic scope" value="Bacteria"/>
</dbReference>
<proteinExistence type="predicted"/>
<dbReference type="EMBL" id="FTMN01000002">
    <property type="protein sequence ID" value="SIQ08686.1"/>
    <property type="molecule type" value="Genomic_DNA"/>
</dbReference>
<evidence type="ECO:0000259" key="1">
    <source>
        <dbReference type="PROSITE" id="PS50112"/>
    </source>
</evidence>
<feature type="domain" description="PAS" evidence="1">
    <location>
        <begin position="25"/>
        <end position="76"/>
    </location>
</feature>
<dbReference type="InterPro" id="IPR013655">
    <property type="entry name" value="PAS_fold_3"/>
</dbReference>
<dbReference type="SMART" id="SM00086">
    <property type="entry name" value="PAC"/>
    <property type="match status" value="1"/>
</dbReference>
<dbReference type="SUPFAM" id="SSF55785">
    <property type="entry name" value="PYP-like sensor domain (PAS domain)"/>
    <property type="match status" value="1"/>
</dbReference>
<dbReference type="CDD" id="cd00130">
    <property type="entry name" value="PAS"/>
    <property type="match status" value="1"/>
</dbReference>
<dbReference type="InterPro" id="IPR001610">
    <property type="entry name" value="PAC"/>
</dbReference>
<dbReference type="Pfam" id="PF08447">
    <property type="entry name" value="PAS_3"/>
    <property type="match status" value="1"/>
</dbReference>